<reference evidence="5" key="1">
    <citation type="journal article" date="2017" name="Genome Biol.">
        <title>Comparative genomics reveals high biological diversity and specific adaptations in the industrially and medically important fungal genus Aspergillus.</title>
        <authorList>
            <person name="de Vries R.P."/>
            <person name="Riley R."/>
            <person name="Wiebenga A."/>
            <person name="Aguilar-Osorio G."/>
            <person name="Amillis S."/>
            <person name="Uchima C.A."/>
            <person name="Anderluh G."/>
            <person name="Asadollahi M."/>
            <person name="Askin M."/>
            <person name="Barry K."/>
            <person name="Battaglia E."/>
            <person name="Bayram O."/>
            <person name="Benocci T."/>
            <person name="Braus-Stromeyer S.A."/>
            <person name="Caldana C."/>
            <person name="Canovas D."/>
            <person name="Cerqueira G.C."/>
            <person name="Chen F."/>
            <person name="Chen W."/>
            <person name="Choi C."/>
            <person name="Clum A."/>
            <person name="Dos Santos R.A."/>
            <person name="Damasio A.R."/>
            <person name="Diallinas G."/>
            <person name="Emri T."/>
            <person name="Fekete E."/>
            <person name="Flipphi M."/>
            <person name="Freyberg S."/>
            <person name="Gallo A."/>
            <person name="Gournas C."/>
            <person name="Habgood R."/>
            <person name="Hainaut M."/>
            <person name="Harispe M.L."/>
            <person name="Henrissat B."/>
            <person name="Hilden K.S."/>
            <person name="Hope R."/>
            <person name="Hossain A."/>
            <person name="Karabika E."/>
            <person name="Karaffa L."/>
            <person name="Karanyi Z."/>
            <person name="Krasevec N."/>
            <person name="Kuo A."/>
            <person name="Kusch H."/>
            <person name="LaButti K."/>
            <person name="Lagendijk E.L."/>
            <person name="Lapidus A."/>
            <person name="Levasseur A."/>
            <person name="Lindquist E."/>
            <person name="Lipzen A."/>
            <person name="Logrieco A.F."/>
            <person name="MacCabe A."/>
            <person name="Maekelae M.R."/>
            <person name="Malavazi I."/>
            <person name="Melin P."/>
            <person name="Meyer V."/>
            <person name="Mielnichuk N."/>
            <person name="Miskei M."/>
            <person name="Molnar A.P."/>
            <person name="Mule G."/>
            <person name="Ngan C.Y."/>
            <person name="Orejas M."/>
            <person name="Orosz E."/>
            <person name="Ouedraogo J.P."/>
            <person name="Overkamp K.M."/>
            <person name="Park H.-S."/>
            <person name="Perrone G."/>
            <person name="Piumi F."/>
            <person name="Punt P.J."/>
            <person name="Ram A.F."/>
            <person name="Ramon A."/>
            <person name="Rauscher S."/>
            <person name="Record E."/>
            <person name="Riano-Pachon D.M."/>
            <person name="Robert V."/>
            <person name="Roehrig J."/>
            <person name="Ruller R."/>
            <person name="Salamov A."/>
            <person name="Salih N.S."/>
            <person name="Samson R.A."/>
            <person name="Sandor E."/>
            <person name="Sanguinetti M."/>
            <person name="Schuetze T."/>
            <person name="Sepcic K."/>
            <person name="Shelest E."/>
            <person name="Sherlock G."/>
            <person name="Sophianopoulou V."/>
            <person name="Squina F.M."/>
            <person name="Sun H."/>
            <person name="Susca A."/>
            <person name="Todd R.B."/>
            <person name="Tsang A."/>
            <person name="Unkles S.E."/>
            <person name="van de Wiele N."/>
            <person name="van Rossen-Uffink D."/>
            <person name="Oliveira J.V."/>
            <person name="Vesth T.C."/>
            <person name="Visser J."/>
            <person name="Yu J.-H."/>
            <person name="Zhou M."/>
            <person name="Andersen M.R."/>
            <person name="Archer D.B."/>
            <person name="Baker S.E."/>
            <person name="Benoit I."/>
            <person name="Brakhage A.A."/>
            <person name="Braus G.H."/>
            <person name="Fischer R."/>
            <person name="Frisvad J.C."/>
            <person name="Goldman G.H."/>
            <person name="Houbraken J."/>
            <person name="Oakley B."/>
            <person name="Pocsi I."/>
            <person name="Scazzocchio C."/>
            <person name="Seiboth B."/>
            <person name="vanKuyk P.A."/>
            <person name="Wortman J."/>
            <person name="Dyer P.S."/>
            <person name="Grigoriev I.V."/>
        </authorList>
    </citation>
    <scope>NUCLEOTIDE SEQUENCE [LARGE SCALE GENOMIC DNA]</scope>
    <source>
        <strain evidence="5">CBS 506.65</strain>
    </source>
</reference>
<dbReference type="PANTHER" id="PTHR12455">
    <property type="entry name" value="NUCLEOLAR COMPLEX PROTEIN 4"/>
    <property type="match status" value="1"/>
</dbReference>
<evidence type="ECO:0000259" key="3">
    <source>
        <dbReference type="Pfam" id="PF03914"/>
    </source>
</evidence>
<dbReference type="OrthoDB" id="10263185at2759"/>
<feature type="domain" description="CCAAT-binding factor" evidence="3">
    <location>
        <begin position="316"/>
        <end position="467"/>
    </location>
</feature>
<accession>A0A1L9SG61</accession>
<dbReference type="InterPro" id="IPR027193">
    <property type="entry name" value="Noc4"/>
</dbReference>
<keyword evidence="5" id="KW-1185">Reference proteome</keyword>
<sequence>MAPTGDGAKGSKKRKNPKDSGVPSSKRRAVAENQSEDAMAKIQELEEQISESRKYYNNIAILLSMLPAGQAGGKPNLAVAVALCRVFCRLIAGGNLSEPRGAAENEKVIVAWLKERCQEYQKALLDIVRNADASSQITALTLSMRLVNERATNMPEGDIYVWTFGLFKAVFEAVVEAQDGEALRAEFLTNFVKAYDDVRYFTFHHVSEYAATPRTSETLQVLISMLSECDTAPTPEHEFESFYNKNAQKNKKLVSVNAHKKRAQEAWLAILRNNLSQSQRKALLRIMSHTIEPWFSRPELLMDFLTDSYDVGGATSLLALSGLFYLIQEKNLDYPQFYTKLYSLLDADLLHSKHRSRFFRLMNTFLASTHLPAMLVASFIKRLSRLALNAPPAAIVAIVPWVYNLFKEHPTCTFMLHRVVRDDPATGFPDPFDPFEPDPTRTSAIDSSLWELETLQSHYHPNVASIARIISEQFTKQSYNLEDFLDYTYQGMLHAELGTGEKPLKKLPVVEYQIPKRIFTDRGLEEDGGVDAGPGSLVRALWDFA</sequence>
<feature type="region of interest" description="Disordered" evidence="2">
    <location>
        <begin position="1"/>
        <end position="36"/>
    </location>
</feature>
<dbReference type="STRING" id="1073090.A0A1L9SG61"/>
<name>A0A1L9SG61_9EURO</name>
<dbReference type="Pfam" id="PF03914">
    <property type="entry name" value="CBF"/>
    <property type="match status" value="1"/>
</dbReference>
<dbReference type="GeneID" id="34612309"/>
<dbReference type="AlphaFoldDB" id="A0A1L9SG61"/>
<evidence type="ECO:0000256" key="2">
    <source>
        <dbReference type="SAM" id="MobiDB-lite"/>
    </source>
</evidence>
<dbReference type="VEuPathDB" id="FungiDB:ASPZODRAFT_152343"/>
<dbReference type="InterPro" id="IPR005612">
    <property type="entry name" value="CCAAT-binding_factor"/>
</dbReference>
<comment type="similarity">
    <text evidence="1">Belongs to the CBF/MAK21 family.</text>
</comment>
<evidence type="ECO:0000313" key="4">
    <source>
        <dbReference type="EMBL" id="OJJ46118.1"/>
    </source>
</evidence>
<dbReference type="GO" id="GO:0032040">
    <property type="term" value="C:small-subunit processome"/>
    <property type="evidence" value="ECO:0007669"/>
    <property type="project" value="TreeGrafter"/>
</dbReference>
<dbReference type="EMBL" id="KV878343">
    <property type="protein sequence ID" value="OJJ46118.1"/>
    <property type="molecule type" value="Genomic_DNA"/>
</dbReference>
<proteinExistence type="inferred from homology"/>
<organism evidence="4 5">
    <name type="scientific">Penicilliopsis zonata CBS 506.65</name>
    <dbReference type="NCBI Taxonomy" id="1073090"/>
    <lineage>
        <taxon>Eukaryota</taxon>
        <taxon>Fungi</taxon>
        <taxon>Dikarya</taxon>
        <taxon>Ascomycota</taxon>
        <taxon>Pezizomycotina</taxon>
        <taxon>Eurotiomycetes</taxon>
        <taxon>Eurotiomycetidae</taxon>
        <taxon>Eurotiales</taxon>
        <taxon>Aspergillaceae</taxon>
        <taxon>Penicilliopsis</taxon>
    </lineage>
</organism>
<protein>
    <recommendedName>
        <fullName evidence="3">CCAAT-binding factor domain-containing protein</fullName>
    </recommendedName>
</protein>
<dbReference type="PANTHER" id="PTHR12455:SF0">
    <property type="entry name" value="NUCLEOLAR COMPLEX PROTEIN 4 HOMOLOG"/>
    <property type="match status" value="1"/>
</dbReference>
<evidence type="ECO:0000313" key="5">
    <source>
        <dbReference type="Proteomes" id="UP000184188"/>
    </source>
</evidence>
<dbReference type="GO" id="GO:0030692">
    <property type="term" value="C:Noc4p-Nop14p complex"/>
    <property type="evidence" value="ECO:0007669"/>
    <property type="project" value="TreeGrafter"/>
</dbReference>
<dbReference type="RefSeq" id="XP_022580628.1">
    <property type="nucleotide sequence ID" value="XM_022725845.1"/>
</dbReference>
<dbReference type="Proteomes" id="UP000184188">
    <property type="component" value="Unassembled WGS sequence"/>
</dbReference>
<dbReference type="GO" id="GO:0042254">
    <property type="term" value="P:ribosome biogenesis"/>
    <property type="evidence" value="ECO:0007669"/>
    <property type="project" value="InterPro"/>
</dbReference>
<evidence type="ECO:0000256" key="1">
    <source>
        <dbReference type="ARBA" id="ARBA00007797"/>
    </source>
</evidence>
<gene>
    <name evidence="4" type="ORF">ASPZODRAFT_152343</name>
</gene>